<dbReference type="Pfam" id="PF08100">
    <property type="entry name" value="Dimerisation"/>
    <property type="match status" value="1"/>
</dbReference>
<reference evidence="6 7" key="1">
    <citation type="submission" date="2015-01" db="EMBL/GenBank/DDBJ databases">
        <title>Enhanced salinomycin production by adjusting the supply of polyketide extender units in Streptomyce albus DSM 41398.</title>
        <authorList>
            <person name="Lu C."/>
        </authorList>
    </citation>
    <scope>NUCLEOTIDE SEQUENCE [LARGE SCALE GENOMIC DNA]</scope>
    <source>
        <strain evidence="7">ATCC 21838 / DSM 41398 / FERM P-419 / JCM 4703 / NBRC 107858</strain>
    </source>
</reference>
<sequence>MDLEAAERAVELITGGWRAQALYSAVKWGIPDHLEAGHTSSAALAEMCGAEPEGVRRLLRLLVAMGVFEGGERDGYRNTALSRTLLSGPHSLREMCLLYGEEFYTAWGHASEAFRTLGSGFEAAYGQPLYAYLGQDEDVSRRFQQAMRAGSLFFEHVPEIFDFSGGKQLVDVGGGTGHLLAALLEAVPDAKGTLLDREHVMPAARAYLESRGMADRVRLEGGDMFTAVPQGGDIYLLCRVLAGWDDEAVVGVFAACRRAMATSSSRLLILERVVEEEGSAMLPALWDLHLLMTNGGRHRSVAHFTALLERAGLEVERVAGLPVETTALIAAPRP</sequence>
<dbReference type="PIRSF" id="PIRSF005739">
    <property type="entry name" value="O-mtase"/>
    <property type="match status" value="1"/>
</dbReference>
<dbReference type="Gene3D" id="3.40.50.150">
    <property type="entry name" value="Vaccinia Virus protein VP39"/>
    <property type="match status" value="1"/>
</dbReference>
<gene>
    <name evidence="6" type="ORF">SLNWT_7308</name>
</gene>
<dbReference type="InterPro" id="IPR001077">
    <property type="entry name" value="COMT_C"/>
</dbReference>
<keyword evidence="7" id="KW-1185">Reference proteome</keyword>
<keyword evidence="1 6" id="KW-0489">Methyltransferase</keyword>
<evidence type="ECO:0000313" key="6">
    <source>
        <dbReference type="EMBL" id="AJE87684.1"/>
    </source>
</evidence>
<accession>A0A0B5F0U0</accession>
<dbReference type="AlphaFoldDB" id="A0A0B5F0U0"/>
<dbReference type="EMBL" id="CP010519">
    <property type="protein sequence ID" value="AJE87684.1"/>
    <property type="molecule type" value="Genomic_DNA"/>
</dbReference>
<dbReference type="Gene3D" id="1.10.10.10">
    <property type="entry name" value="Winged helix-like DNA-binding domain superfamily/Winged helix DNA-binding domain"/>
    <property type="match status" value="1"/>
</dbReference>
<dbReference type="KEGG" id="sals:SLNWT_7308"/>
<dbReference type="GO" id="GO:0008171">
    <property type="term" value="F:O-methyltransferase activity"/>
    <property type="evidence" value="ECO:0007669"/>
    <property type="project" value="InterPro"/>
</dbReference>
<keyword evidence="3" id="KW-0949">S-adenosyl-L-methionine</keyword>
<dbReference type="SUPFAM" id="SSF53335">
    <property type="entry name" value="S-adenosyl-L-methionine-dependent methyltransferases"/>
    <property type="match status" value="1"/>
</dbReference>
<protein>
    <submittedName>
        <fullName evidence="6">Putative phenazine N-methyltransferase</fullName>
    </submittedName>
</protein>
<dbReference type="InterPro" id="IPR012967">
    <property type="entry name" value="COMT_dimerisation"/>
</dbReference>
<proteinExistence type="predicted"/>
<dbReference type="CDD" id="cd02440">
    <property type="entry name" value="AdoMet_MTases"/>
    <property type="match status" value="1"/>
</dbReference>
<dbReference type="InterPro" id="IPR036388">
    <property type="entry name" value="WH-like_DNA-bd_sf"/>
</dbReference>
<feature type="domain" description="O-methyltransferase dimerisation" evidence="5">
    <location>
        <begin position="11"/>
        <end position="87"/>
    </location>
</feature>
<evidence type="ECO:0000256" key="3">
    <source>
        <dbReference type="ARBA" id="ARBA00022691"/>
    </source>
</evidence>
<keyword evidence="2 6" id="KW-0808">Transferase</keyword>
<evidence type="ECO:0000256" key="2">
    <source>
        <dbReference type="ARBA" id="ARBA00022679"/>
    </source>
</evidence>
<evidence type="ECO:0000259" key="5">
    <source>
        <dbReference type="Pfam" id="PF08100"/>
    </source>
</evidence>
<dbReference type="Pfam" id="PF00891">
    <property type="entry name" value="Methyltransf_2"/>
    <property type="match status" value="1"/>
</dbReference>
<feature type="domain" description="O-methyltransferase C-terminal" evidence="4">
    <location>
        <begin position="107"/>
        <end position="313"/>
    </location>
</feature>
<dbReference type="PROSITE" id="PS51683">
    <property type="entry name" value="SAM_OMT_II"/>
    <property type="match status" value="1"/>
</dbReference>
<dbReference type="PANTHER" id="PTHR43712:SF2">
    <property type="entry name" value="O-METHYLTRANSFERASE CICE"/>
    <property type="match status" value="1"/>
</dbReference>
<dbReference type="GO" id="GO:0046983">
    <property type="term" value="F:protein dimerization activity"/>
    <property type="evidence" value="ECO:0007669"/>
    <property type="project" value="InterPro"/>
</dbReference>
<dbReference type="SUPFAM" id="SSF46785">
    <property type="entry name" value="Winged helix' DNA-binding domain"/>
    <property type="match status" value="1"/>
</dbReference>
<dbReference type="InterPro" id="IPR036390">
    <property type="entry name" value="WH_DNA-bd_sf"/>
</dbReference>
<evidence type="ECO:0000313" key="7">
    <source>
        <dbReference type="Proteomes" id="UP000031523"/>
    </source>
</evidence>
<evidence type="ECO:0000256" key="1">
    <source>
        <dbReference type="ARBA" id="ARBA00022603"/>
    </source>
</evidence>
<organism evidence="6 7">
    <name type="scientific">Streptomyces albus (strain ATCC 21838 / DSM 41398 / FERM P-419 / JCM 4703 / NBRC 107858)</name>
    <dbReference type="NCBI Taxonomy" id="1081613"/>
    <lineage>
        <taxon>Bacteria</taxon>
        <taxon>Bacillati</taxon>
        <taxon>Actinomycetota</taxon>
        <taxon>Actinomycetes</taxon>
        <taxon>Kitasatosporales</taxon>
        <taxon>Streptomycetaceae</taxon>
        <taxon>Streptomyces</taxon>
    </lineage>
</organism>
<dbReference type="InterPro" id="IPR016461">
    <property type="entry name" value="COMT-like"/>
</dbReference>
<dbReference type="PANTHER" id="PTHR43712">
    <property type="entry name" value="PUTATIVE (AFU_ORTHOLOGUE AFUA_4G14580)-RELATED"/>
    <property type="match status" value="1"/>
</dbReference>
<dbReference type="Proteomes" id="UP000031523">
    <property type="component" value="Chromosome"/>
</dbReference>
<name>A0A0B5F0U0_STRA4</name>
<dbReference type="GO" id="GO:0032259">
    <property type="term" value="P:methylation"/>
    <property type="evidence" value="ECO:0007669"/>
    <property type="project" value="UniProtKB-KW"/>
</dbReference>
<dbReference type="InterPro" id="IPR029063">
    <property type="entry name" value="SAM-dependent_MTases_sf"/>
</dbReference>
<evidence type="ECO:0000259" key="4">
    <source>
        <dbReference type="Pfam" id="PF00891"/>
    </source>
</evidence>